<keyword evidence="1" id="KW-0547">Nucleotide-binding</keyword>
<dbReference type="RefSeq" id="WP_304123562.1">
    <property type="nucleotide sequence ID" value="NZ_DYZA01000221.1"/>
</dbReference>
<dbReference type="AlphaFoldDB" id="A0A921AXY4"/>
<dbReference type="Pfam" id="PF22335">
    <property type="entry name" value="Cas10-Cmr2_palm2"/>
    <property type="match status" value="1"/>
</dbReference>
<accession>A0A921AXY4</accession>
<comment type="caution">
    <text evidence="4">The sequence shown here is derived from an EMBL/GenBank/DDBJ whole genome shotgun (WGS) entry which is preliminary data.</text>
</comment>
<reference evidence="4" key="2">
    <citation type="submission" date="2021-09" db="EMBL/GenBank/DDBJ databases">
        <authorList>
            <person name="Gilroy R."/>
        </authorList>
    </citation>
    <scope>NUCLEOTIDE SEQUENCE</scope>
    <source>
        <strain evidence="4">ChiGjej2B2-19336</strain>
    </source>
</reference>
<name>A0A921AXY4_9BACT</name>
<dbReference type="Proteomes" id="UP000698963">
    <property type="component" value="Unassembled WGS sequence"/>
</dbReference>
<dbReference type="GO" id="GO:0000166">
    <property type="term" value="F:nucleotide binding"/>
    <property type="evidence" value="ECO:0007669"/>
    <property type="project" value="UniProtKB-KW"/>
</dbReference>
<organism evidence="4 5">
    <name type="scientific">Mailhella massiliensis</name>
    <dbReference type="NCBI Taxonomy" id="1903261"/>
    <lineage>
        <taxon>Bacteria</taxon>
        <taxon>Pseudomonadati</taxon>
        <taxon>Thermodesulfobacteriota</taxon>
        <taxon>Desulfovibrionia</taxon>
        <taxon>Desulfovibrionales</taxon>
        <taxon>Desulfovibrionaceae</taxon>
        <taxon>Mailhella</taxon>
    </lineage>
</organism>
<protein>
    <recommendedName>
        <fullName evidence="3">Cas10/Cmr2 second palm domain-containing protein</fullName>
    </recommendedName>
</protein>
<evidence type="ECO:0000259" key="3">
    <source>
        <dbReference type="Pfam" id="PF22335"/>
    </source>
</evidence>
<proteinExistence type="predicted"/>
<feature type="domain" description="Cas10/Cmr2 second palm" evidence="3">
    <location>
        <begin position="216"/>
        <end position="362"/>
    </location>
</feature>
<gene>
    <name evidence="4" type="ORF">K8W16_10755</name>
</gene>
<evidence type="ECO:0000256" key="2">
    <source>
        <dbReference type="ARBA" id="ARBA00023118"/>
    </source>
</evidence>
<reference evidence="4" key="1">
    <citation type="journal article" date="2021" name="PeerJ">
        <title>Extensive microbial diversity within the chicken gut microbiome revealed by metagenomics and culture.</title>
        <authorList>
            <person name="Gilroy R."/>
            <person name="Ravi A."/>
            <person name="Getino M."/>
            <person name="Pursley I."/>
            <person name="Horton D.L."/>
            <person name="Alikhan N.F."/>
            <person name="Baker D."/>
            <person name="Gharbi K."/>
            <person name="Hall N."/>
            <person name="Watson M."/>
            <person name="Adriaenssens E.M."/>
            <person name="Foster-Nyarko E."/>
            <person name="Jarju S."/>
            <person name="Secka A."/>
            <person name="Antonio M."/>
            <person name="Oren A."/>
            <person name="Chaudhuri R.R."/>
            <person name="La Ragione R."/>
            <person name="Hildebrand F."/>
            <person name="Pallen M.J."/>
        </authorList>
    </citation>
    <scope>NUCLEOTIDE SEQUENCE</scope>
    <source>
        <strain evidence="4">ChiGjej2B2-19336</strain>
    </source>
</reference>
<sequence length="533" mass="59714">MERQLAFVKLEVCGIQKFLCSTGKLKEMIGGSEIIDALPETFLNDRLKELSLRRVERPEPDRDWCIEVQRGAGTICLIMSDYDKAFEFLTCFSEEALERFPGLPLYGTQVPMTWDMESYRLARSNAERRIEEQRALFPVTCGVHMLPVLEAARLDGYPACAKEKGELVSVPSATRRMEEYLADSRRRLRTMTEEPKGVEAVWEDDLGKMLGNEKARVALVHMDGNDLGKLFRKKLEEGRELPLEQSIASMRELSETVVRANKAAFRAAVKEVMDFELRRRPVHRLVMPLRPLVMGGDDITLVIRADLALLFVARFAATFERESQCLGERLSVGAGMVVMKASYPFARAFSLVESLTESAKGATLNASPRPSSLDYLVLTEDVEDDVEAYRRRACTADDGALLTTKPFLLGRQERGTSLASFVRSGVDVLKTLPRSALRPAMNACHSGEESAAQHWENLCRSMDKGMGGRFGRDLMRPALLRELFPHGFFSPAPEAGKKRTILGDYLELEHLLPSSAVDTNDLLARLVEVENDG</sequence>
<dbReference type="EMBL" id="DYZA01000221">
    <property type="protein sequence ID" value="HJD98109.1"/>
    <property type="molecule type" value="Genomic_DNA"/>
</dbReference>
<dbReference type="Gene3D" id="3.30.70.270">
    <property type="match status" value="1"/>
</dbReference>
<dbReference type="InterPro" id="IPR054767">
    <property type="entry name" value="Cas10-Cmr2_palm2"/>
</dbReference>
<dbReference type="GO" id="GO:0051607">
    <property type="term" value="P:defense response to virus"/>
    <property type="evidence" value="ECO:0007669"/>
    <property type="project" value="UniProtKB-KW"/>
</dbReference>
<evidence type="ECO:0000313" key="4">
    <source>
        <dbReference type="EMBL" id="HJD98109.1"/>
    </source>
</evidence>
<evidence type="ECO:0000313" key="5">
    <source>
        <dbReference type="Proteomes" id="UP000698963"/>
    </source>
</evidence>
<evidence type="ECO:0000256" key="1">
    <source>
        <dbReference type="ARBA" id="ARBA00022741"/>
    </source>
</evidence>
<dbReference type="InterPro" id="IPR043128">
    <property type="entry name" value="Rev_trsase/Diguanyl_cyclase"/>
</dbReference>
<keyword evidence="2" id="KW-0051">Antiviral defense</keyword>